<dbReference type="Proteomes" id="UP000699042">
    <property type="component" value="Unassembled WGS sequence"/>
</dbReference>
<reference evidence="1" key="1">
    <citation type="submission" date="2021-05" db="EMBL/GenBank/DDBJ databases">
        <title>Comparative genomics of three Colletotrichum scovillei strains and genetic complementation revealed genes involved fungal growth and virulence on chili pepper.</title>
        <authorList>
            <person name="Hsieh D.-K."/>
            <person name="Chuang S.-C."/>
            <person name="Chen C.-Y."/>
            <person name="Chao Y.-T."/>
            <person name="Lu M.-Y.J."/>
            <person name="Lee M.-H."/>
            <person name="Shih M.-C."/>
        </authorList>
    </citation>
    <scope>NUCLEOTIDE SEQUENCE</scope>
    <source>
        <strain evidence="1">Coll-153</strain>
    </source>
</reference>
<evidence type="ECO:0000313" key="2">
    <source>
        <dbReference type="Proteomes" id="UP000699042"/>
    </source>
</evidence>
<gene>
    <name evidence="1" type="ORF">JMJ77_010288</name>
</gene>
<evidence type="ECO:0000313" key="1">
    <source>
        <dbReference type="EMBL" id="KAG7042186.1"/>
    </source>
</evidence>
<comment type="caution">
    <text evidence="1">The sequence shown here is derived from an EMBL/GenBank/DDBJ whole genome shotgun (WGS) entry which is preliminary data.</text>
</comment>
<sequence length="68" mass="7789">MTDLIFRAAMRVSWASQNKRIGQGAVGQVSGNRDSIMIDHRCHQQHRYRRISLSVLARSICWACRGEC</sequence>
<dbReference type="EMBL" id="JAESDN010000013">
    <property type="protein sequence ID" value="KAG7042186.1"/>
    <property type="molecule type" value="Genomic_DNA"/>
</dbReference>
<protein>
    <submittedName>
        <fullName evidence="1">Uncharacterized protein</fullName>
    </submittedName>
</protein>
<accession>A0A9P7QXF7</accession>
<proteinExistence type="predicted"/>
<dbReference type="AlphaFoldDB" id="A0A9P7QXF7"/>
<name>A0A9P7QXF7_9PEZI</name>
<organism evidence="1 2">
    <name type="scientific">Colletotrichum scovillei</name>
    <dbReference type="NCBI Taxonomy" id="1209932"/>
    <lineage>
        <taxon>Eukaryota</taxon>
        <taxon>Fungi</taxon>
        <taxon>Dikarya</taxon>
        <taxon>Ascomycota</taxon>
        <taxon>Pezizomycotina</taxon>
        <taxon>Sordariomycetes</taxon>
        <taxon>Hypocreomycetidae</taxon>
        <taxon>Glomerellales</taxon>
        <taxon>Glomerellaceae</taxon>
        <taxon>Colletotrichum</taxon>
        <taxon>Colletotrichum acutatum species complex</taxon>
    </lineage>
</organism>
<keyword evidence="2" id="KW-1185">Reference proteome</keyword>